<evidence type="ECO:0000313" key="3">
    <source>
        <dbReference type="Proteomes" id="UP000730482"/>
    </source>
</evidence>
<gene>
    <name evidence="2" type="ORF">KGQ19_01205</name>
</gene>
<evidence type="ECO:0000256" key="1">
    <source>
        <dbReference type="SAM" id="MobiDB-lite"/>
    </source>
</evidence>
<evidence type="ECO:0008006" key="4">
    <source>
        <dbReference type="Google" id="ProtNLM"/>
    </source>
</evidence>
<name>A0ABS5KGQ6_9ACTN</name>
<accession>A0ABS5KGQ6</accession>
<feature type="region of interest" description="Disordered" evidence="1">
    <location>
        <begin position="55"/>
        <end position="74"/>
    </location>
</feature>
<sequence length="143" mass="16052">MDIAWIFLETGRQIDLIRLEVVGTYDFLEGYPTASWNDRLLAGLAERMKTGYPRATNHIVEPSRTTPDDGPNSPFGPMELFPPITCIGLFRSGPIDEEADSMLTESVLAVAWFQDGPDLPVSDAMRTALERLDWDALAHDRER</sequence>
<organism evidence="2 3">
    <name type="scientific">Catenulispora pinistramenti</name>
    <dbReference type="NCBI Taxonomy" id="2705254"/>
    <lineage>
        <taxon>Bacteria</taxon>
        <taxon>Bacillati</taxon>
        <taxon>Actinomycetota</taxon>
        <taxon>Actinomycetes</taxon>
        <taxon>Catenulisporales</taxon>
        <taxon>Catenulisporaceae</taxon>
        <taxon>Catenulispora</taxon>
    </lineage>
</organism>
<dbReference type="RefSeq" id="WP_212007142.1">
    <property type="nucleotide sequence ID" value="NZ_JAAFYZ010000003.1"/>
</dbReference>
<reference evidence="2 3" key="1">
    <citation type="submission" date="2020-02" db="EMBL/GenBank/DDBJ databases">
        <title>Acidophilic actinobacteria isolated from forest soil.</title>
        <authorList>
            <person name="Golinska P."/>
        </authorList>
    </citation>
    <scope>NUCLEOTIDE SEQUENCE [LARGE SCALE GENOMIC DNA]</scope>
    <source>
        <strain evidence="2 3">NL8</strain>
    </source>
</reference>
<dbReference type="Proteomes" id="UP000730482">
    <property type="component" value="Unassembled WGS sequence"/>
</dbReference>
<evidence type="ECO:0000313" key="2">
    <source>
        <dbReference type="EMBL" id="MBS2545477.1"/>
    </source>
</evidence>
<protein>
    <recommendedName>
        <fullName evidence="4">Immunity protein Imm1</fullName>
    </recommendedName>
</protein>
<dbReference type="EMBL" id="JAAFYZ010000003">
    <property type="protein sequence ID" value="MBS2545477.1"/>
    <property type="molecule type" value="Genomic_DNA"/>
</dbReference>
<comment type="caution">
    <text evidence="2">The sequence shown here is derived from an EMBL/GenBank/DDBJ whole genome shotgun (WGS) entry which is preliminary data.</text>
</comment>
<keyword evidence="3" id="KW-1185">Reference proteome</keyword>
<proteinExistence type="predicted"/>